<dbReference type="AlphaFoldDB" id="A0A0D0D0V6"/>
<protein>
    <submittedName>
        <fullName evidence="1">Uncharacterized protein</fullName>
    </submittedName>
</protein>
<dbReference type="EMBL" id="KN825756">
    <property type="protein sequence ID" value="KIK81653.1"/>
    <property type="molecule type" value="Genomic_DNA"/>
</dbReference>
<dbReference type="InParanoid" id="A0A0D0D0V6"/>
<sequence length="95" mass="10882">MQSPLPHWRNLPQNNTTLYHNDVLPLIKQPTHSLRSHGIINPAVFELVKSSKETKCKEPAVWTTDEESALLDFLFSELPKIRNGNFKMTKTIIGQ</sequence>
<dbReference type="HOGENOM" id="CLU_2373432_0_0_1"/>
<keyword evidence="2" id="KW-1185">Reference proteome</keyword>
<reference evidence="2" key="2">
    <citation type="submission" date="2015-01" db="EMBL/GenBank/DDBJ databases">
        <title>Evolutionary Origins and Diversification of the Mycorrhizal Mutualists.</title>
        <authorList>
            <consortium name="DOE Joint Genome Institute"/>
            <consortium name="Mycorrhizal Genomics Consortium"/>
            <person name="Kohler A."/>
            <person name="Kuo A."/>
            <person name="Nagy L.G."/>
            <person name="Floudas D."/>
            <person name="Copeland A."/>
            <person name="Barry K.W."/>
            <person name="Cichocki N."/>
            <person name="Veneault-Fourrey C."/>
            <person name="LaButti K."/>
            <person name="Lindquist E.A."/>
            <person name="Lipzen A."/>
            <person name="Lundell T."/>
            <person name="Morin E."/>
            <person name="Murat C."/>
            <person name="Riley R."/>
            <person name="Ohm R."/>
            <person name="Sun H."/>
            <person name="Tunlid A."/>
            <person name="Henrissat B."/>
            <person name="Grigoriev I.V."/>
            <person name="Hibbett D.S."/>
            <person name="Martin F."/>
        </authorList>
    </citation>
    <scope>NUCLEOTIDE SEQUENCE [LARGE SCALE GENOMIC DNA]</scope>
    <source>
        <strain evidence="2">Ve08.2h10</strain>
    </source>
</reference>
<reference evidence="1 2" key="1">
    <citation type="submission" date="2014-04" db="EMBL/GenBank/DDBJ databases">
        <authorList>
            <consortium name="DOE Joint Genome Institute"/>
            <person name="Kuo A."/>
            <person name="Kohler A."/>
            <person name="Jargeat P."/>
            <person name="Nagy L.G."/>
            <person name="Floudas D."/>
            <person name="Copeland A."/>
            <person name="Barry K.W."/>
            <person name="Cichocki N."/>
            <person name="Veneault-Fourrey C."/>
            <person name="LaButti K."/>
            <person name="Lindquist E.A."/>
            <person name="Lipzen A."/>
            <person name="Lundell T."/>
            <person name="Morin E."/>
            <person name="Murat C."/>
            <person name="Sun H."/>
            <person name="Tunlid A."/>
            <person name="Henrissat B."/>
            <person name="Grigoriev I.V."/>
            <person name="Hibbett D.S."/>
            <person name="Martin F."/>
            <person name="Nordberg H.P."/>
            <person name="Cantor M.N."/>
            <person name="Hua S.X."/>
        </authorList>
    </citation>
    <scope>NUCLEOTIDE SEQUENCE [LARGE SCALE GENOMIC DNA]</scope>
    <source>
        <strain evidence="1 2">Ve08.2h10</strain>
    </source>
</reference>
<proteinExistence type="predicted"/>
<evidence type="ECO:0000313" key="2">
    <source>
        <dbReference type="Proteomes" id="UP000054538"/>
    </source>
</evidence>
<evidence type="ECO:0000313" key="1">
    <source>
        <dbReference type="EMBL" id="KIK81653.1"/>
    </source>
</evidence>
<accession>A0A0D0D0V6</accession>
<dbReference type="Proteomes" id="UP000054538">
    <property type="component" value="Unassembled WGS sequence"/>
</dbReference>
<name>A0A0D0D0V6_9AGAM</name>
<gene>
    <name evidence="1" type="ORF">PAXRUDRAFT_155580</name>
</gene>
<organism evidence="1 2">
    <name type="scientific">Paxillus rubicundulus Ve08.2h10</name>
    <dbReference type="NCBI Taxonomy" id="930991"/>
    <lineage>
        <taxon>Eukaryota</taxon>
        <taxon>Fungi</taxon>
        <taxon>Dikarya</taxon>
        <taxon>Basidiomycota</taxon>
        <taxon>Agaricomycotina</taxon>
        <taxon>Agaricomycetes</taxon>
        <taxon>Agaricomycetidae</taxon>
        <taxon>Boletales</taxon>
        <taxon>Paxilineae</taxon>
        <taxon>Paxillaceae</taxon>
        <taxon>Paxillus</taxon>
    </lineage>
</organism>